<gene>
    <name evidence="5" type="ORF">V6N11_029521</name>
</gene>
<dbReference type="Proteomes" id="UP001396334">
    <property type="component" value="Unassembled WGS sequence"/>
</dbReference>
<dbReference type="PANTHER" id="PTHR12709">
    <property type="entry name" value="DNA-DIRECTED RNA POLYMERASE II, III"/>
    <property type="match status" value="1"/>
</dbReference>
<evidence type="ECO:0000256" key="4">
    <source>
        <dbReference type="RuleBase" id="RU369086"/>
    </source>
</evidence>
<dbReference type="Gene3D" id="3.30.1490.120">
    <property type="entry name" value="RNA polymerase Rpb7-like, N-terminal domain"/>
    <property type="match status" value="1"/>
</dbReference>
<comment type="caution">
    <text evidence="5">The sequence shown here is derived from an EMBL/GenBank/DDBJ whole genome shotgun (WGS) entry which is preliminary data.</text>
</comment>
<evidence type="ECO:0000256" key="3">
    <source>
        <dbReference type="ARBA" id="ARBA00023163"/>
    </source>
</evidence>
<evidence type="ECO:0000256" key="2">
    <source>
        <dbReference type="ARBA" id="ARBA00022478"/>
    </source>
</evidence>
<name>A0ABR2P6X6_9ROSI</name>
<comment type="function">
    <text evidence="4">DNA-dependent RNA polymerase which catalyzes the transcription of DNA into RNA using the four ribonucleoside triphosphates as substrates.</text>
</comment>
<comment type="subcellular location">
    <subcellularLocation>
        <location evidence="1 4">Nucleus</location>
    </subcellularLocation>
</comment>
<dbReference type="PANTHER" id="PTHR12709:SF6">
    <property type="entry name" value="DNA-DIRECTED RNA POLYMERASE SUBUNIT 7-LIKE PROTEIN"/>
    <property type="match status" value="1"/>
</dbReference>
<protein>
    <recommendedName>
        <fullName evidence="4">DNA-directed RNA polymerase subunit</fullName>
    </recommendedName>
</protein>
<dbReference type="EMBL" id="JBBPBN010000078">
    <property type="protein sequence ID" value="KAK8984200.1"/>
    <property type="molecule type" value="Genomic_DNA"/>
</dbReference>
<dbReference type="InterPro" id="IPR012340">
    <property type="entry name" value="NA-bd_OB-fold"/>
</dbReference>
<sequence>MLGFRLVELETDNVEVEKILRGCSAALPGNALVDDIREMLTSESEEESGNDHRHGYFLALDKLDIMGEYRDVKVHARNLDKNGLVSRRFILACLLDELFKEKASEDHGYFLAVTSLKSIGKVNVMDESGNMVFNVVFTCRTFKPFKGEVLQGVARYIFQQGVFLRCGPIRNAYLSSLKMSNYHYVPGVKPAFLSNELSKIESGVVVCFLVLGVRWTDASRDFEMLASLDADSLGPVSLPGYDESEW</sequence>
<keyword evidence="3 4" id="KW-0804">Transcription</keyword>
<keyword evidence="4" id="KW-0539">Nucleus</keyword>
<evidence type="ECO:0000256" key="1">
    <source>
        <dbReference type="ARBA" id="ARBA00004123"/>
    </source>
</evidence>
<dbReference type="InterPro" id="IPR045113">
    <property type="entry name" value="Rpb7-like"/>
</dbReference>
<evidence type="ECO:0000313" key="5">
    <source>
        <dbReference type="EMBL" id="KAK8984200.1"/>
    </source>
</evidence>
<dbReference type="SUPFAM" id="SSF88798">
    <property type="entry name" value="N-terminal, heterodimerisation domain of RBP7 (RpoE)"/>
    <property type="match status" value="1"/>
</dbReference>
<keyword evidence="6" id="KW-1185">Reference proteome</keyword>
<organism evidence="5 6">
    <name type="scientific">Hibiscus sabdariffa</name>
    <name type="common">roselle</name>
    <dbReference type="NCBI Taxonomy" id="183260"/>
    <lineage>
        <taxon>Eukaryota</taxon>
        <taxon>Viridiplantae</taxon>
        <taxon>Streptophyta</taxon>
        <taxon>Embryophyta</taxon>
        <taxon>Tracheophyta</taxon>
        <taxon>Spermatophyta</taxon>
        <taxon>Magnoliopsida</taxon>
        <taxon>eudicotyledons</taxon>
        <taxon>Gunneridae</taxon>
        <taxon>Pentapetalae</taxon>
        <taxon>rosids</taxon>
        <taxon>malvids</taxon>
        <taxon>Malvales</taxon>
        <taxon>Malvaceae</taxon>
        <taxon>Malvoideae</taxon>
        <taxon>Hibiscus</taxon>
    </lineage>
</organism>
<keyword evidence="2 4" id="KW-0240">DNA-directed RNA polymerase</keyword>
<reference evidence="5 6" key="1">
    <citation type="journal article" date="2024" name="G3 (Bethesda)">
        <title>Genome assembly of Hibiscus sabdariffa L. provides insights into metabolisms of medicinal natural products.</title>
        <authorList>
            <person name="Kim T."/>
        </authorList>
    </citation>
    <scope>NUCLEOTIDE SEQUENCE [LARGE SCALE GENOMIC DNA]</scope>
    <source>
        <strain evidence="5">TK-2024</strain>
        <tissue evidence="5">Old leaves</tissue>
    </source>
</reference>
<proteinExistence type="predicted"/>
<dbReference type="Gene3D" id="2.40.50.140">
    <property type="entry name" value="Nucleic acid-binding proteins"/>
    <property type="match status" value="1"/>
</dbReference>
<evidence type="ECO:0000313" key="6">
    <source>
        <dbReference type="Proteomes" id="UP001396334"/>
    </source>
</evidence>
<accession>A0ABR2P6X6</accession>
<dbReference type="InterPro" id="IPR036898">
    <property type="entry name" value="RNA_pol_Rpb7-like_N_sf"/>
</dbReference>